<organism evidence="1 2">
    <name type="scientific">Cucurbita moschata</name>
    <name type="common">Winter crookneck squash</name>
    <name type="synonym">Cucurbita pepo var. moschata</name>
    <dbReference type="NCBI Taxonomy" id="3662"/>
    <lineage>
        <taxon>Eukaryota</taxon>
        <taxon>Viridiplantae</taxon>
        <taxon>Streptophyta</taxon>
        <taxon>Embryophyta</taxon>
        <taxon>Tracheophyta</taxon>
        <taxon>Spermatophyta</taxon>
        <taxon>Magnoliopsida</taxon>
        <taxon>eudicotyledons</taxon>
        <taxon>Gunneridae</taxon>
        <taxon>Pentapetalae</taxon>
        <taxon>rosids</taxon>
        <taxon>fabids</taxon>
        <taxon>Cucurbitales</taxon>
        <taxon>Cucurbitaceae</taxon>
        <taxon>Cucurbiteae</taxon>
        <taxon>Cucurbita</taxon>
    </lineage>
</organism>
<accession>A0A6J1HFW9</accession>
<protein>
    <submittedName>
        <fullName evidence="2">Uncharacterized protein LOC111463126</fullName>
    </submittedName>
</protein>
<dbReference type="AlphaFoldDB" id="A0A6J1HFW9"/>
<sequence>MREDNIGDELHHNRPVLGNLTNRPFKRKISSILSDSVVKSRDGCGKNVDGKYGEPKFPKHVRLQAAKYVKENCKRSCGKFCYTMALSRFSKEQESECCPASSEVEAALSDVPMEIVQCDLLNDGVHPVQDDKERITDGETLEVPCLPISAVPPCLPISAVPPCLPISVVPPCFPISVVPTYPEDDKKNCPGIMQNSADNEEAVDHVSRNGKKDIEFGKIGSSDHDCTELLRLPMSGDPKSLALERCSGLKNDGCANLDIDDLFETCSCSFCMKASYIWSDLHYQDIKGRISALKKSQKDASILAQKCSKEKETYHDQGNSSKSKLEFDLWGQWMSLFRHMEDTFSQEGSQLQTSFVTLKDLREECKMNLEMLNGMPMEKH</sequence>
<reference evidence="2" key="1">
    <citation type="submission" date="2025-08" db="UniProtKB">
        <authorList>
            <consortium name="RefSeq"/>
        </authorList>
    </citation>
    <scope>IDENTIFICATION</scope>
    <source>
        <tissue evidence="2">Young leaves</tissue>
    </source>
</reference>
<dbReference type="KEGG" id="cmos:111463126"/>
<evidence type="ECO:0000313" key="2">
    <source>
        <dbReference type="RefSeq" id="XP_022962720.1"/>
    </source>
</evidence>
<dbReference type="PANTHER" id="PTHR33924">
    <property type="entry name" value="CATION-TRANSPORTING ATPASE"/>
    <property type="match status" value="1"/>
</dbReference>
<dbReference type="GeneID" id="111463126"/>
<proteinExistence type="predicted"/>
<name>A0A6J1HFW9_CUCMO</name>
<keyword evidence="1" id="KW-1185">Reference proteome</keyword>
<evidence type="ECO:0000313" key="1">
    <source>
        <dbReference type="Proteomes" id="UP000504609"/>
    </source>
</evidence>
<dbReference type="Proteomes" id="UP000504609">
    <property type="component" value="Unplaced"/>
</dbReference>
<dbReference type="PANTHER" id="PTHR33924:SF1">
    <property type="entry name" value="DNA-DIRECTED RNA POLYMERASE SUBUNIT BETA"/>
    <property type="match status" value="1"/>
</dbReference>
<dbReference type="RefSeq" id="XP_022962720.1">
    <property type="nucleotide sequence ID" value="XM_023106952.1"/>
</dbReference>
<gene>
    <name evidence="2" type="primary">LOC111463126</name>
</gene>